<proteinExistence type="predicted"/>
<sequence length="218" mass="24704">MEYAIIEGRKSAQLGPKRIFHMTKFFASLLIIAIFMMAATAQTFTPNEKGEVDAITPEVRSLMEQVDKVITETAGDRLRADQKLKDALVKLRGVVENESSTFRMIAFAKFDALKATSGTFSARNALQTPTQKATLAYFDNVIAIAKAGFKLAPSNYREWQDKVLAITKESLAPIQSEDYKNLMERAEKAKESALKKDEEDFRWLKEFIKNQEQPRNKI</sequence>
<evidence type="ECO:0000313" key="1">
    <source>
        <dbReference type="EMBL" id="OHB02535.1"/>
    </source>
</evidence>
<accession>A0A1G2TYZ7</accession>
<comment type="caution">
    <text evidence="1">The sequence shown here is derived from an EMBL/GenBank/DDBJ whole genome shotgun (WGS) entry which is preliminary data.</text>
</comment>
<evidence type="ECO:0000313" key="2">
    <source>
        <dbReference type="Proteomes" id="UP000177707"/>
    </source>
</evidence>
<reference evidence="1 2" key="1">
    <citation type="journal article" date="2016" name="Nat. Commun.">
        <title>Thousands of microbial genomes shed light on interconnected biogeochemical processes in an aquifer system.</title>
        <authorList>
            <person name="Anantharaman K."/>
            <person name="Brown C.T."/>
            <person name="Hug L.A."/>
            <person name="Sharon I."/>
            <person name="Castelle C.J."/>
            <person name="Probst A.J."/>
            <person name="Thomas B.C."/>
            <person name="Singh A."/>
            <person name="Wilkins M.J."/>
            <person name="Karaoz U."/>
            <person name="Brodie E.L."/>
            <person name="Williams K.H."/>
            <person name="Hubbard S.S."/>
            <person name="Banfield J.F."/>
        </authorList>
    </citation>
    <scope>NUCLEOTIDE SEQUENCE [LARGE SCALE GENOMIC DNA]</scope>
</reference>
<dbReference type="Proteomes" id="UP000177707">
    <property type="component" value="Unassembled WGS sequence"/>
</dbReference>
<gene>
    <name evidence="1" type="ORF">A3A96_03835</name>
</gene>
<dbReference type="AlphaFoldDB" id="A0A1G2TYZ7"/>
<dbReference type="EMBL" id="MHWB01000003">
    <property type="protein sequence ID" value="OHB02535.1"/>
    <property type="molecule type" value="Genomic_DNA"/>
</dbReference>
<protein>
    <submittedName>
        <fullName evidence="1">Uncharacterized protein</fullName>
    </submittedName>
</protein>
<name>A0A1G2TYZ7_9BACT</name>
<organism evidence="1 2">
    <name type="scientific">Candidatus Zambryskibacteria bacterium RIFCSPLOWO2_01_FULL_39_39</name>
    <dbReference type="NCBI Taxonomy" id="1802758"/>
    <lineage>
        <taxon>Bacteria</taxon>
        <taxon>Candidatus Zambryskiibacteriota</taxon>
    </lineage>
</organism>